<gene>
    <name evidence="2" type="primary">fabG_14</name>
    <name evidence="2" type="ORF">PS833_06279</name>
</gene>
<dbReference type="OrthoDB" id="9806974at2"/>
<name>A0A5E7UKI4_PSEFL</name>
<dbReference type="FunFam" id="3.40.50.720:FF:000084">
    <property type="entry name" value="Short-chain dehydrogenase reductase"/>
    <property type="match status" value="1"/>
</dbReference>
<dbReference type="Proteomes" id="UP000409037">
    <property type="component" value="Unassembled WGS sequence"/>
</dbReference>
<dbReference type="PRINTS" id="PR00081">
    <property type="entry name" value="GDHRDH"/>
</dbReference>
<protein>
    <submittedName>
        <fullName evidence="2">3-oxoacyl-[acyl-carrier-protein] reductase FabG</fullName>
        <ecNumber evidence="2">1.1.1.100</ecNumber>
    </submittedName>
</protein>
<dbReference type="RefSeq" id="WP_150801277.1">
    <property type="nucleotide sequence ID" value="NZ_CABVHU010000027.1"/>
</dbReference>
<dbReference type="PRINTS" id="PR00080">
    <property type="entry name" value="SDRFAMILY"/>
</dbReference>
<dbReference type="NCBIfam" id="NF009466">
    <property type="entry name" value="PRK12826.1-2"/>
    <property type="match status" value="1"/>
</dbReference>
<organism evidence="2 3">
    <name type="scientific">Pseudomonas fluorescens</name>
    <dbReference type="NCBI Taxonomy" id="294"/>
    <lineage>
        <taxon>Bacteria</taxon>
        <taxon>Pseudomonadati</taxon>
        <taxon>Pseudomonadota</taxon>
        <taxon>Gammaproteobacteria</taxon>
        <taxon>Pseudomonadales</taxon>
        <taxon>Pseudomonadaceae</taxon>
        <taxon>Pseudomonas</taxon>
    </lineage>
</organism>
<dbReference type="Gene3D" id="3.40.50.720">
    <property type="entry name" value="NAD(P)-binding Rossmann-like Domain"/>
    <property type="match status" value="1"/>
</dbReference>
<sequence>MNQSAKKQAPVASDLGRVALVTGAAMGIGAAIAERLGHDGHIVVVADINLAAAEEMVAGLNAQGIEALALVIDVGDAQSIAAAFAFLQERFGRCDVLVNNAGIAKTQAFLDCDLSDWQRVLNINLTGSLLCGQHAARLMSANGWGRIINVASISGMRASLGRTAYGTSKAALIGLTRQMAVELAEYGITVNGIAPGPVDTPLTQMLHSATTRDSYARAVPMRRYGTPAEMAGAVAFLASDDSSYISGHVIPVDGGFMASGILEI</sequence>
<evidence type="ECO:0000313" key="2">
    <source>
        <dbReference type="EMBL" id="VVO43866.1"/>
    </source>
</evidence>
<evidence type="ECO:0000256" key="1">
    <source>
        <dbReference type="ARBA" id="ARBA00006484"/>
    </source>
</evidence>
<dbReference type="PANTHER" id="PTHR42760">
    <property type="entry name" value="SHORT-CHAIN DEHYDROGENASES/REDUCTASES FAMILY MEMBER"/>
    <property type="match status" value="1"/>
</dbReference>
<keyword evidence="2" id="KW-0560">Oxidoreductase</keyword>
<evidence type="ECO:0000313" key="3">
    <source>
        <dbReference type="Proteomes" id="UP000409037"/>
    </source>
</evidence>
<accession>A0A5E7UKI4</accession>
<reference evidence="2 3" key="1">
    <citation type="submission" date="2019-09" db="EMBL/GenBank/DDBJ databases">
        <authorList>
            <person name="Chandra G."/>
            <person name="Truman W A."/>
        </authorList>
    </citation>
    <scope>NUCLEOTIDE SEQUENCE [LARGE SCALE GENOMIC DNA]</scope>
    <source>
        <strain evidence="2">PS833</strain>
    </source>
</reference>
<dbReference type="Pfam" id="PF13561">
    <property type="entry name" value="adh_short_C2"/>
    <property type="match status" value="1"/>
</dbReference>
<dbReference type="PANTHER" id="PTHR42760:SF123">
    <property type="entry name" value="OXIDOREDUCTASE"/>
    <property type="match status" value="1"/>
</dbReference>
<dbReference type="GO" id="GO:0004316">
    <property type="term" value="F:3-oxoacyl-[acyl-carrier-protein] reductase (NADPH) activity"/>
    <property type="evidence" value="ECO:0007669"/>
    <property type="project" value="UniProtKB-EC"/>
</dbReference>
<dbReference type="NCBIfam" id="NF005559">
    <property type="entry name" value="PRK07231.1"/>
    <property type="match status" value="1"/>
</dbReference>
<dbReference type="AlphaFoldDB" id="A0A5E7UKI4"/>
<dbReference type="SUPFAM" id="SSF51735">
    <property type="entry name" value="NAD(P)-binding Rossmann-fold domains"/>
    <property type="match status" value="1"/>
</dbReference>
<dbReference type="InterPro" id="IPR002347">
    <property type="entry name" value="SDR_fam"/>
</dbReference>
<dbReference type="GO" id="GO:0030497">
    <property type="term" value="P:fatty acid elongation"/>
    <property type="evidence" value="ECO:0007669"/>
    <property type="project" value="TreeGrafter"/>
</dbReference>
<dbReference type="PROSITE" id="PS00061">
    <property type="entry name" value="ADH_SHORT"/>
    <property type="match status" value="1"/>
</dbReference>
<dbReference type="EMBL" id="CABVHU010000027">
    <property type="protein sequence ID" value="VVO43866.1"/>
    <property type="molecule type" value="Genomic_DNA"/>
</dbReference>
<dbReference type="InterPro" id="IPR020904">
    <property type="entry name" value="Sc_DH/Rdtase_CS"/>
</dbReference>
<comment type="similarity">
    <text evidence="1">Belongs to the short-chain dehydrogenases/reductases (SDR) family.</text>
</comment>
<dbReference type="InterPro" id="IPR036291">
    <property type="entry name" value="NAD(P)-bd_dom_sf"/>
</dbReference>
<dbReference type="EC" id="1.1.1.100" evidence="2"/>
<proteinExistence type="inferred from homology"/>